<evidence type="ECO:0000259" key="1">
    <source>
        <dbReference type="Pfam" id="PF06114"/>
    </source>
</evidence>
<proteinExistence type="predicted"/>
<organism evidence="2 3">
    <name type="scientific">Staphylococcus phage EW</name>
    <dbReference type="NCBI Taxonomy" id="2936814"/>
    <lineage>
        <taxon>Viruses</taxon>
        <taxon>Duplodnaviria</taxon>
        <taxon>Heunggongvirae</taxon>
        <taxon>Uroviricota</taxon>
        <taxon>Caudoviricetes</taxon>
        <taxon>Azeredovirinae</taxon>
        <taxon>Phietavirus</taxon>
        <taxon>Phietavirus EW</taxon>
    </lineage>
</organism>
<dbReference type="Proteomes" id="UP000001464">
    <property type="component" value="Segment"/>
</dbReference>
<evidence type="ECO:0000313" key="3">
    <source>
        <dbReference type="Proteomes" id="UP000001464"/>
    </source>
</evidence>
<feature type="domain" description="IrrE N-terminal-like" evidence="1">
    <location>
        <begin position="21"/>
        <end position="115"/>
    </location>
</feature>
<protein>
    <submittedName>
        <fullName evidence="2">ORF025</fullName>
    </submittedName>
</protein>
<keyword evidence="3" id="KW-1185">Reference proteome</keyword>
<evidence type="ECO:0000313" key="2">
    <source>
        <dbReference type="EMBL" id="AAX91365.1"/>
    </source>
</evidence>
<dbReference type="Pfam" id="PF06114">
    <property type="entry name" value="Peptidase_M78"/>
    <property type="match status" value="1"/>
</dbReference>
<dbReference type="SMR" id="Q4ZC40"/>
<dbReference type="EMBL" id="AY954959">
    <property type="protein sequence ID" value="AAX91365.1"/>
    <property type="molecule type" value="Genomic_DNA"/>
</dbReference>
<accession>Q4ZC40</accession>
<dbReference type="RefSeq" id="YP_240186.1">
    <property type="nucleotide sequence ID" value="NC_007056.1"/>
</dbReference>
<dbReference type="GeneID" id="5133198"/>
<sequence length="154" mass="18107">MGRYEELIISENIDVEERSDFPSHQSGLYYEGKIYIKSNMSNAKKYETLLEELAHHKLTYGNILDQSHFNNRKFENYARRYSYETSMPLSGIVEAFKQGVHNLYELANFFEISEGHVLDCIEHYKKKYGIGTHYGNYSITFEPLRVFEVRRIGG</sequence>
<reference evidence="2 3" key="1">
    <citation type="journal article" date="2005" name="Proc. Natl. Acad. Sci. U.S.A.">
        <title>The complete genomes and proteomes of 27 Staphylococcus aureus bacteriophages.</title>
        <authorList>
            <person name="Kwan T."/>
            <person name="Liu J."/>
            <person name="Dubow M."/>
            <person name="Gros P."/>
            <person name="Pelletier J."/>
        </authorList>
    </citation>
    <scope>NUCLEOTIDE SEQUENCE</scope>
</reference>
<dbReference type="InterPro" id="IPR010359">
    <property type="entry name" value="IrrE_HExxH"/>
</dbReference>
<dbReference type="KEGG" id="vg:5133198"/>
<name>Q4ZC40_9CAUD</name>